<feature type="region of interest" description="Disordered" evidence="16">
    <location>
        <begin position="465"/>
        <end position="554"/>
    </location>
</feature>
<dbReference type="PANTHER" id="PTHR22763:SF184">
    <property type="entry name" value="E3 UBIQUITIN-PROTEIN LIGASE SYNOVIOLIN"/>
    <property type="match status" value="1"/>
</dbReference>
<dbReference type="GO" id="GO:0061630">
    <property type="term" value="F:ubiquitin protein ligase activity"/>
    <property type="evidence" value="ECO:0007669"/>
    <property type="project" value="UniProtKB-EC"/>
</dbReference>
<gene>
    <name evidence="19" type="ORF">CYLTODRAFT_491662</name>
</gene>
<dbReference type="GO" id="GO:0036503">
    <property type="term" value="P:ERAD pathway"/>
    <property type="evidence" value="ECO:0007669"/>
    <property type="project" value="TreeGrafter"/>
</dbReference>
<dbReference type="Pfam" id="PF25563">
    <property type="entry name" value="TPR_SYVN1_N"/>
    <property type="match status" value="1"/>
</dbReference>
<evidence type="ECO:0000256" key="9">
    <source>
        <dbReference type="ARBA" id="ARBA00022771"/>
    </source>
</evidence>
<dbReference type="EMBL" id="KN880562">
    <property type="protein sequence ID" value="KIY66196.1"/>
    <property type="molecule type" value="Genomic_DNA"/>
</dbReference>
<keyword evidence="10" id="KW-0833">Ubl conjugation pathway</keyword>
<name>A0A0D7B9L4_9AGAR</name>
<feature type="compositionally biased region" description="Low complexity" evidence="16">
    <location>
        <begin position="385"/>
        <end position="408"/>
    </location>
</feature>
<feature type="compositionally biased region" description="Pro residues" evidence="16">
    <location>
        <begin position="409"/>
        <end position="420"/>
    </location>
</feature>
<keyword evidence="12" id="KW-0862">Zinc</keyword>
<feature type="domain" description="RING-type" evidence="18">
    <location>
        <begin position="320"/>
        <end position="372"/>
    </location>
</feature>
<feature type="region of interest" description="Disordered" evidence="16">
    <location>
        <begin position="609"/>
        <end position="651"/>
    </location>
</feature>
<dbReference type="InterPro" id="IPR057992">
    <property type="entry name" value="TPR_SYVN1_N"/>
</dbReference>
<protein>
    <recommendedName>
        <fullName evidence="5">RING-type E3 ubiquitin transferase</fullName>
        <ecNumber evidence="5">2.3.2.27</ecNumber>
    </recommendedName>
</protein>
<accession>A0A0D7B9L4</accession>
<dbReference type="GO" id="GO:0005789">
    <property type="term" value="C:endoplasmic reticulum membrane"/>
    <property type="evidence" value="ECO:0007669"/>
    <property type="project" value="UniProtKB-SubCell"/>
</dbReference>
<dbReference type="InterPro" id="IPR013083">
    <property type="entry name" value="Znf_RING/FYVE/PHD"/>
</dbReference>
<feature type="region of interest" description="Disordered" evidence="16">
    <location>
        <begin position="385"/>
        <end position="422"/>
    </location>
</feature>
<dbReference type="STRING" id="1314674.A0A0D7B9L4"/>
<feature type="transmembrane region" description="Helical" evidence="17">
    <location>
        <begin position="253"/>
        <end position="274"/>
    </location>
</feature>
<feature type="transmembrane region" description="Helical" evidence="17">
    <location>
        <begin position="158"/>
        <end position="181"/>
    </location>
</feature>
<evidence type="ECO:0000313" key="20">
    <source>
        <dbReference type="Proteomes" id="UP000054007"/>
    </source>
</evidence>
<evidence type="ECO:0000256" key="1">
    <source>
        <dbReference type="ARBA" id="ARBA00000900"/>
    </source>
</evidence>
<evidence type="ECO:0000256" key="8">
    <source>
        <dbReference type="ARBA" id="ARBA00022723"/>
    </source>
</evidence>
<dbReference type="CDD" id="cd16479">
    <property type="entry name" value="RING-H2_synoviolin"/>
    <property type="match status" value="1"/>
</dbReference>
<keyword evidence="14 17" id="KW-0472">Membrane</keyword>
<keyword evidence="8" id="KW-0479">Metal-binding</keyword>
<dbReference type="GO" id="GO:0008270">
    <property type="term" value="F:zinc ion binding"/>
    <property type="evidence" value="ECO:0007669"/>
    <property type="project" value="UniProtKB-KW"/>
</dbReference>
<evidence type="ECO:0000256" key="6">
    <source>
        <dbReference type="ARBA" id="ARBA00022679"/>
    </source>
</evidence>
<evidence type="ECO:0000256" key="13">
    <source>
        <dbReference type="ARBA" id="ARBA00022989"/>
    </source>
</evidence>
<keyword evidence="11" id="KW-0256">Endoplasmic reticulum</keyword>
<dbReference type="InterPro" id="IPR024766">
    <property type="entry name" value="Znf_RING_H2"/>
</dbReference>
<dbReference type="InterPro" id="IPR001841">
    <property type="entry name" value="Znf_RING"/>
</dbReference>
<evidence type="ECO:0000256" key="4">
    <source>
        <dbReference type="ARBA" id="ARBA00010089"/>
    </source>
</evidence>
<feature type="compositionally biased region" description="Low complexity" evidence="16">
    <location>
        <begin position="612"/>
        <end position="629"/>
    </location>
</feature>
<dbReference type="Proteomes" id="UP000054007">
    <property type="component" value="Unassembled WGS sequence"/>
</dbReference>
<evidence type="ECO:0000256" key="15">
    <source>
        <dbReference type="PROSITE-ProRule" id="PRU00175"/>
    </source>
</evidence>
<proteinExistence type="inferred from homology"/>
<dbReference type="SUPFAM" id="SSF57850">
    <property type="entry name" value="RING/U-box"/>
    <property type="match status" value="1"/>
</dbReference>
<comment type="pathway">
    <text evidence="3">Protein modification; protein ubiquitination.</text>
</comment>
<dbReference type="InterPro" id="IPR058051">
    <property type="entry name" value="Znf_RING_synoviolin"/>
</dbReference>
<evidence type="ECO:0000256" key="11">
    <source>
        <dbReference type="ARBA" id="ARBA00022824"/>
    </source>
</evidence>
<evidence type="ECO:0000256" key="7">
    <source>
        <dbReference type="ARBA" id="ARBA00022692"/>
    </source>
</evidence>
<evidence type="ECO:0000256" key="2">
    <source>
        <dbReference type="ARBA" id="ARBA00004477"/>
    </source>
</evidence>
<evidence type="ECO:0000256" key="17">
    <source>
        <dbReference type="SAM" id="Phobius"/>
    </source>
</evidence>
<evidence type="ECO:0000313" key="19">
    <source>
        <dbReference type="EMBL" id="KIY66196.1"/>
    </source>
</evidence>
<dbReference type="PANTHER" id="PTHR22763">
    <property type="entry name" value="RING ZINC FINGER PROTEIN"/>
    <property type="match status" value="1"/>
</dbReference>
<reference evidence="19 20" key="1">
    <citation type="journal article" date="2015" name="Fungal Genet. Biol.">
        <title>Evolution of novel wood decay mechanisms in Agaricales revealed by the genome sequences of Fistulina hepatica and Cylindrobasidium torrendii.</title>
        <authorList>
            <person name="Floudas D."/>
            <person name="Held B.W."/>
            <person name="Riley R."/>
            <person name="Nagy L.G."/>
            <person name="Koehler G."/>
            <person name="Ransdell A.S."/>
            <person name="Younus H."/>
            <person name="Chow J."/>
            <person name="Chiniquy J."/>
            <person name="Lipzen A."/>
            <person name="Tritt A."/>
            <person name="Sun H."/>
            <person name="Haridas S."/>
            <person name="LaButti K."/>
            <person name="Ohm R.A."/>
            <person name="Kues U."/>
            <person name="Blanchette R.A."/>
            <person name="Grigoriev I.V."/>
            <person name="Minto R.E."/>
            <person name="Hibbett D.S."/>
        </authorList>
    </citation>
    <scope>NUCLEOTIDE SEQUENCE [LARGE SCALE GENOMIC DNA]</scope>
    <source>
        <strain evidence="19 20">FP15055 ss-10</strain>
    </source>
</reference>
<dbReference type="GO" id="GO:0043161">
    <property type="term" value="P:proteasome-mediated ubiquitin-dependent protein catabolic process"/>
    <property type="evidence" value="ECO:0007669"/>
    <property type="project" value="TreeGrafter"/>
</dbReference>
<keyword evidence="7 17" id="KW-0812">Transmembrane</keyword>
<feature type="transmembrane region" description="Helical" evidence="17">
    <location>
        <begin position="188"/>
        <end position="207"/>
    </location>
</feature>
<feature type="transmembrane region" description="Helical" evidence="17">
    <location>
        <begin position="23"/>
        <end position="40"/>
    </location>
</feature>
<organism evidence="19 20">
    <name type="scientific">Cylindrobasidium torrendii FP15055 ss-10</name>
    <dbReference type="NCBI Taxonomy" id="1314674"/>
    <lineage>
        <taxon>Eukaryota</taxon>
        <taxon>Fungi</taxon>
        <taxon>Dikarya</taxon>
        <taxon>Basidiomycota</taxon>
        <taxon>Agaricomycotina</taxon>
        <taxon>Agaricomycetes</taxon>
        <taxon>Agaricomycetidae</taxon>
        <taxon>Agaricales</taxon>
        <taxon>Marasmiineae</taxon>
        <taxon>Physalacriaceae</taxon>
        <taxon>Cylindrobasidium</taxon>
    </lineage>
</organism>
<comment type="catalytic activity">
    <reaction evidence="1">
        <text>S-ubiquitinyl-[E2 ubiquitin-conjugating enzyme]-L-cysteine + [acceptor protein]-L-lysine = [E2 ubiquitin-conjugating enzyme]-L-cysteine + N(6)-ubiquitinyl-[acceptor protein]-L-lysine.</text>
        <dbReference type="EC" id="2.3.2.27"/>
    </reaction>
</comment>
<keyword evidence="9 15" id="KW-0863">Zinc-finger</keyword>
<feature type="compositionally biased region" description="Polar residues" evidence="16">
    <location>
        <begin position="639"/>
        <end position="651"/>
    </location>
</feature>
<evidence type="ECO:0000256" key="14">
    <source>
        <dbReference type="ARBA" id="ARBA00023136"/>
    </source>
</evidence>
<dbReference type="Pfam" id="PF12678">
    <property type="entry name" value="zf-rbx1"/>
    <property type="match status" value="1"/>
</dbReference>
<comment type="similarity">
    <text evidence="4">Belongs to the HRD1 family.</text>
</comment>
<evidence type="ECO:0000256" key="10">
    <source>
        <dbReference type="ARBA" id="ARBA00022786"/>
    </source>
</evidence>
<comment type="subcellular location">
    <subcellularLocation>
        <location evidence="2">Endoplasmic reticulum membrane</location>
        <topology evidence="2">Multi-pass membrane protein</topology>
    </subcellularLocation>
</comment>
<evidence type="ECO:0000256" key="3">
    <source>
        <dbReference type="ARBA" id="ARBA00004906"/>
    </source>
</evidence>
<evidence type="ECO:0000259" key="18">
    <source>
        <dbReference type="PROSITE" id="PS50089"/>
    </source>
</evidence>
<evidence type="ECO:0000256" key="5">
    <source>
        <dbReference type="ARBA" id="ARBA00012483"/>
    </source>
</evidence>
<evidence type="ECO:0000256" key="16">
    <source>
        <dbReference type="SAM" id="MobiDB-lite"/>
    </source>
</evidence>
<dbReference type="UniPathway" id="UPA00143"/>
<keyword evidence="6" id="KW-0808">Transferase</keyword>
<dbReference type="InterPro" id="IPR050731">
    <property type="entry name" value="HRD1_E3_ubiq-ligases"/>
</dbReference>
<dbReference type="AlphaFoldDB" id="A0A0D7B9L4"/>
<feature type="transmembrane region" description="Helical" evidence="17">
    <location>
        <begin position="122"/>
        <end position="138"/>
    </location>
</feature>
<dbReference type="Gene3D" id="3.30.40.10">
    <property type="entry name" value="Zinc/RING finger domain, C3HC4 (zinc finger)"/>
    <property type="match status" value="1"/>
</dbReference>
<sequence length="651" mass="72987">MPINPLLRRGTRALTSSLTTHRLFVYFALSTLAVAVAVLNSMRSFSNFYSITIYLSRSSRAVLVFANFSLILSAGVAHLLQQVFFGQLRTSEVERMYDRMWIFVTESLLAFTIFRDEFDIEFGIMFGILLFLKSFHWISGDRIEWMDQQPYPGPPLLFHIRMTSLFVLLSFADLFMLFLSLEDTLENGVGATVMFACEYAILLYTVFNTMSKYLLSCYDFRRASTRGGDTAPPWEAKSIWTFYVDLITDFCKLTTYLCFFTLILTFYGLPLNIVRDIYFTARSFVTRLKALTRYQTATRNMDTRYPNPTADELASSDRTCIICREEMALPQEGVPRPAGPNTTPKKLPCGHIFHFYCLRSWLERQQSCPTCRRSVLEVAPTPAANGNAAANGQQQQAAARPPGGVLPPAERPGAPPPPEAPRNEAHAVELLRRLVGTTPAAGIRHRTTAQQPINVNIQYDVHHHGPQYQERRTGTPRLEGFVGPDGEWRDWEVPEETLGTDPPEEENENSDPREAARRAALKRFGGLGESEKGKEKERESTHLPEFIPLGGGPSVMQRPLSALPRTATPEQLARIDTLTREAIDERIRVLENVDSAVWRCVDELMKVRSVLPSRASSEAPPSRPSSEAPVAEERASTPVAGTSGSSEENAA</sequence>
<dbReference type="SMART" id="SM00184">
    <property type="entry name" value="RING"/>
    <property type="match status" value="1"/>
</dbReference>
<dbReference type="EC" id="2.3.2.27" evidence="5"/>
<dbReference type="OrthoDB" id="7759664at2759"/>
<dbReference type="PROSITE" id="PS50089">
    <property type="entry name" value="ZF_RING_2"/>
    <property type="match status" value="1"/>
</dbReference>
<feature type="compositionally biased region" description="Basic and acidic residues" evidence="16">
    <location>
        <begin position="529"/>
        <end position="542"/>
    </location>
</feature>
<dbReference type="GO" id="GO:0016567">
    <property type="term" value="P:protein ubiquitination"/>
    <property type="evidence" value="ECO:0007669"/>
    <property type="project" value="UniProtKB-UniPathway"/>
</dbReference>
<feature type="transmembrane region" description="Helical" evidence="17">
    <location>
        <begin position="61"/>
        <end position="80"/>
    </location>
</feature>
<keyword evidence="13 17" id="KW-1133">Transmembrane helix</keyword>
<keyword evidence="20" id="KW-1185">Reference proteome</keyword>
<evidence type="ECO:0000256" key="12">
    <source>
        <dbReference type="ARBA" id="ARBA00022833"/>
    </source>
</evidence>